<dbReference type="Proteomes" id="UP000095280">
    <property type="component" value="Unplaced"/>
</dbReference>
<proteinExistence type="predicted"/>
<reference evidence="3" key="1">
    <citation type="submission" date="2016-11" db="UniProtKB">
        <authorList>
            <consortium name="WormBaseParasite"/>
        </authorList>
    </citation>
    <scope>IDENTIFICATION</scope>
</reference>
<protein>
    <submittedName>
        <fullName evidence="3">RING-type domain-containing protein</fullName>
    </submittedName>
</protein>
<organism evidence="2 3">
    <name type="scientific">Macrostomum lignano</name>
    <dbReference type="NCBI Taxonomy" id="282301"/>
    <lineage>
        <taxon>Eukaryota</taxon>
        <taxon>Metazoa</taxon>
        <taxon>Spiralia</taxon>
        <taxon>Lophotrochozoa</taxon>
        <taxon>Platyhelminthes</taxon>
        <taxon>Rhabditophora</taxon>
        <taxon>Macrostomorpha</taxon>
        <taxon>Macrostomida</taxon>
        <taxon>Macrostomidae</taxon>
        <taxon>Macrostomum</taxon>
    </lineage>
</organism>
<feature type="region of interest" description="Disordered" evidence="1">
    <location>
        <begin position="64"/>
        <end position="93"/>
    </location>
</feature>
<sequence length="188" mass="20097">SGRTGHQSLSQILAQSDSAVINSFDQETLATSCSPIRLSTSPGPPEPPANESSACIVESAGSDAVLDTPSPTEQQRHALAEHRRRASRSSAGAVVRRVRQRAAAAGILIGCGSLRRAPFRFRRRSRRQQQMRQEFLLSSCSDGMHEDLNAFDWQGFESSLASLEVRTAWSRGSGPAAAPGGSRGQPGL</sequence>
<feature type="region of interest" description="Disordered" evidence="1">
    <location>
        <begin position="34"/>
        <end position="53"/>
    </location>
</feature>
<keyword evidence="2" id="KW-1185">Reference proteome</keyword>
<dbReference type="WBParaSite" id="maker-unitig_34272-snap-gene-0.2-mRNA-1">
    <property type="protein sequence ID" value="maker-unitig_34272-snap-gene-0.2-mRNA-1"/>
    <property type="gene ID" value="maker-unitig_34272-snap-gene-0.2"/>
</dbReference>
<name>A0A1I8FGT0_9PLAT</name>
<dbReference type="AlphaFoldDB" id="A0A1I8FGT0"/>
<accession>A0A1I8FGT0</accession>
<evidence type="ECO:0000313" key="2">
    <source>
        <dbReference type="Proteomes" id="UP000095280"/>
    </source>
</evidence>
<evidence type="ECO:0000256" key="1">
    <source>
        <dbReference type="SAM" id="MobiDB-lite"/>
    </source>
</evidence>
<evidence type="ECO:0000313" key="3">
    <source>
        <dbReference type="WBParaSite" id="maker-unitig_34272-snap-gene-0.2-mRNA-1"/>
    </source>
</evidence>